<feature type="transmembrane region" description="Helical" evidence="1">
    <location>
        <begin position="34"/>
        <end position="51"/>
    </location>
</feature>
<sequence>MPDKTIKSSSIKQLFQRINYQRHRHQLSNRYDSFKYLFMMLITTILIAILLKCHTVVYNYLFGPFHMNIEQFQEYLKLYKTRNYSWTYSLFREDLIQIELGENQLENRNYREQYYFNKLISSYKMVKQIKIKSTLYPNNLYVRLPAKHNFYFNKKIPYKFHKFSIKTLRCIVKNLNSYEYQSWLEKSDYIKFINEKYLNNSFEFNELVITKCGIYIGYLYSSSSYTYYADDIVLNSSEPYLTEVLFYLILFGCSIILWLLLISLFYLCSYLFTLQIIKFKINLHHDVLEYFHLLSVDHLKSFEELLFYHSSNIHESQQLFILDNYIVLFKLNTKELNFYILQRYVDQSPFCLIKINSVTWINTDGIYYKHNESTRLIRWPGQSYHQWLHQKLIETNLNYKQTYVNIHFF</sequence>
<dbReference type="Proteomes" id="UP000681722">
    <property type="component" value="Unassembled WGS sequence"/>
</dbReference>
<keyword evidence="1" id="KW-0472">Membrane</keyword>
<dbReference type="AlphaFoldDB" id="A0A815SN07"/>
<accession>A0A815SN07</accession>
<evidence type="ECO:0000313" key="2">
    <source>
        <dbReference type="EMBL" id="CAF1494059.1"/>
    </source>
</evidence>
<evidence type="ECO:0000256" key="1">
    <source>
        <dbReference type="SAM" id="Phobius"/>
    </source>
</evidence>
<gene>
    <name evidence="2" type="ORF">GPM918_LOCUS36390</name>
    <name evidence="3" type="ORF">SRO942_LOCUS37125</name>
</gene>
<keyword evidence="4" id="KW-1185">Reference proteome</keyword>
<name>A0A815SN07_9BILA</name>
<keyword evidence="1" id="KW-0812">Transmembrane</keyword>
<organism evidence="2 4">
    <name type="scientific">Didymodactylos carnosus</name>
    <dbReference type="NCBI Taxonomy" id="1234261"/>
    <lineage>
        <taxon>Eukaryota</taxon>
        <taxon>Metazoa</taxon>
        <taxon>Spiralia</taxon>
        <taxon>Gnathifera</taxon>
        <taxon>Rotifera</taxon>
        <taxon>Eurotatoria</taxon>
        <taxon>Bdelloidea</taxon>
        <taxon>Philodinida</taxon>
        <taxon>Philodinidae</taxon>
        <taxon>Didymodactylos</taxon>
    </lineage>
</organism>
<feature type="transmembrane region" description="Helical" evidence="1">
    <location>
        <begin position="244"/>
        <end position="272"/>
    </location>
</feature>
<dbReference type="EMBL" id="CAJOBC010087448">
    <property type="protein sequence ID" value="CAF4356793.1"/>
    <property type="molecule type" value="Genomic_DNA"/>
</dbReference>
<protein>
    <submittedName>
        <fullName evidence="2">Uncharacterized protein</fullName>
    </submittedName>
</protein>
<proteinExistence type="predicted"/>
<evidence type="ECO:0000313" key="4">
    <source>
        <dbReference type="Proteomes" id="UP000663829"/>
    </source>
</evidence>
<dbReference type="OrthoDB" id="290834at2759"/>
<keyword evidence="1" id="KW-1133">Transmembrane helix</keyword>
<dbReference type="EMBL" id="CAJNOQ010021947">
    <property type="protein sequence ID" value="CAF1494059.1"/>
    <property type="molecule type" value="Genomic_DNA"/>
</dbReference>
<evidence type="ECO:0000313" key="3">
    <source>
        <dbReference type="EMBL" id="CAF4356793.1"/>
    </source>
</evidence>
<reference evidence="2" key="1">
    <citation type="submission" date="2021-02" db="EMBL/GenBank/DDBJ databases">
        <authorList>
            <person name="Nowell W R."/>
        </authorList>
    </citation>
    <scope>NUCLEOTIDE SEQUENCE</scope>
</reference>
<dbReference type="Proteomes" id="UP000663829">
    <property type="component" value="Unassembled WGS sequence"/>
</dbReference>
<comment type="caution">
    <text evidence="2">The sequence shown here is derived from an EMBL/GenBank/DDBJ whole genome shotgun (WGS) entry which is preliminary data.</text>
</comment>